<dbReference type="RefSeq" id="XP_018016461.1">
    <property type="nucleotide sequence ID" value="XM_018160972.2"/>
</dbReference>
<evidence type="ECO:0000313" key="4">
    <source>
        <dbReference type="RefSeq" id="XP_018016461.1"/>
    </source>
</evidence>
<dbReference type="GO" id="GO:0004222">
    <property type="term" value="F:metalloendopeptidase activity"/>
    <property type="evidence" value="ECO:0007669"/>
    <property type="project" value="InterPro"/>
</dbReference>
<reference evidence="4" key="1">
    <citation type="submission" date="2025-08" db="UniProtKB">
        <authorList>
            <consortium name="RefSeq"/>
        </authorList>
    </citation>
    <scope>IDENTIFICATION</scope>
    <source>
        <tissue evidence="4">Whole organism</tissue>
    </source>
</reference>
<organism evidence="3 4">
    <name type="scientific">Hyalella azteca</name>
    <name type="common">Amphipod</name>
    <dbReference type="NCBI Taxonomy" id="294128"/>
    <lineage>
        <taxon>Eukaryota</taxon>
        <taxon>Metazoa</taxon>
        <taxon>Ecdysozoa</taxon>
        <taxon>Arthropoda</taxon>
        <taxon>Crustacea</taxon>
        <taxon>Multicrustacea</taxon>
        <taxon>Malacostraca</taxon>
        <taxon>Eumalacostraca</taxon>
        <taxon>Peracarida</taxon>
        <taxon>Amphipoda</taxon>
        <taxon>Senticaudata</taxon>
        <taxon>Talitrida</taxon>
        <taxon>Talitroidea</taxon>
        <taxon>Hyalellidae</taxon>
        <taxon>Hyalella</taxon>
    </lineage>
</organism>
<dbReference type="Gene3D" id="1.10.1380.10">
    <property type="entry name" value="Neutral endopeptidase , domain2"/>
    <property type="match status" value="1"/>
</dbReference>
<gene>
    <name evidence="4" type="primary">LOC108673183</name>
</gene>
<name>A0A8B7NTZ8_HYAAZ</name>
<dbReference type="PANTHER" id="PTHR11733:SF167">
    <property type="entry name" value="FI17812P1-RELATED"/>
    <property type="match status" value="1"/>
</dbReference>
<dbReference type="InterPro" id="IPR042089">
    <property type="entry name" value="Peptidase_M13_dom_2"/>
</dbReference>
<accession>A0A8B7NTZ8</accession>
<dbReference type="Pfam" id="PF05649">
    <property type="entry name" value="Peptidase_M13_N"/>
    <property type="match status" value="1"/>
</dbReference>
<dbReference type="GO" id="GO:0005886">
    <property type="term" value="C:plasma membrane"/>
    <property type="evidence" value="ECO:0007669"/>
    <property type="project" value="TreeGrafter"/>
</dbReference>
<dbReference type="PANTHER" id="PTHR11733">
    <property type="entry name" value="ZINC METALLOPROTEASE FAMILY M13 NEPRILYSIN-RELATED"/>
    <property type="match status" value="1"/>
</dbReference>
<dbReference type="GeneID" id="108673183"/>
<dbReference type="InterPro" id="IPR000718">
    <property type="entry name" value="Peptidase_M13"/>
</dbReference>
<dbReference type="InterPro" id="IPR008753">
    <property type="entry name" value="Peptidase_M13_N"/>
</dbReference>
<dbReference type="Gene3D" id="3.40.390.10">
    <property type="entry name" value="Collagenase (Catalytic Domain)"/>
    <property type="match status" value="1"/>
</dbReference>
<feature type="domain" description="Peptidase M13 N-terminal" evidence="2">
    <location>
        <begin position="62"/>
        <end position="202"/>
    </location>
</feature>
<sequence length="204" mass="21897">MGNYINNNPQLFNQLTSLPGSLHPYTGSLATKAVNGTLVCETPECSMAAALIRANMDVTVNPCYDFYTFACGGFLDRHPAPPDWNTFADAGSLLDERLTLLLETPAAASDPPPLFMLRRAYNACMDTDGMDSLGLAPLWGALQGIGGWPMVDPAWDPASYSTEASLASLRDLFITPMFGMAISADVFNTSHFMIYVGEGSPGIN</sequence>
<dbReference type="KEGG" id="hazt:108673183"/>
<dbReference type="OrthoDB" id="6359983at2759"/>
<dbReference type="SUPFAM" id="SSF55486">
    <property type="entry name" value="Metalloproteases ('zincins'), catalytic domain"/>
    <property type="match status" value="1"/>
</dbReference>
<dbReference type="GO" id="GO:0016485">
    <property type="term" value="P:protein processing"/>
    <property type="evidence" value="ECO:0007669"/>
    <property type="project" value="TreeGrafter"/>
</dbReference>
<keyword evidence="3" id="KW-1185">Reference proteome</keyword>
<dbReference type="InterPro" id="IPR024079">
    <property type="entry name" value="MetalloPept_cat_dom_sf"/>
</dbReference>
<comment type="similarity">
    <text evidence="1">Belongs to the peptidase M13 family.</text>
</comment>
<proteinExistence type="inferred from homology"/>
<protein>
    <submittedName>
        <fullName evidence="4">Neprilysin-1-like</fullName>
    </submittedName>
</protein>
<evidence type="ECO:0000256" key="1">
    <source>
        <dbReference type="ARBA" id="ARBA00007357"/>
    </source>
</evidence>
<evidence type="ECO:0000313" key="3">
    <source>
        <dbReference type="Proteomes" id="UP000694843"/>
    </source>
</evidence>
<evidence type="ECO:0000259" key="2">
    <source>
        <dbReference type="Pfam" id="PF05649"/>
    </source>
</evidence>
<dbReference type="AlphaFoldDB" id="A0A8B7NTZ8"/>
<dbReference type="Proteomes" id="UP000694843">
    <property type="component" value="Unplaced"/>
</dbReference>
<dbReference type="PROSITE" id="PS51885">
    <property type="entry name" value="NEPRILYSIN"/>
    <property type="match status" value="1"/>
</dbReference>